<dbReference type="Proteomes" id="UP001164726">
    <property type="component" value="Chromosome"/>
</dbReference>
<keyword evidence="1" id="KW-0175">Coiled coil</keyword>
<evidence type="ECO:0000256" key="1">
    <source>
        <dbReference type="SAM" id="Coils"/>
    </source>
</evidence>
<keyword evidence="3" id="KW-1185">Reference proteome</keyword>
<name>A0A9E8M1P4_9BACI</name>
<protein>
    <submittedName>
        <fullName evidence="2">YlqD family protein</fullName>
    </submittedName>
</protein>
<evidence type="ECO:0000313" key="3">
    <source>
        <dbReference type="Proteomes" id="UP001164726"/>
    </source>
</evidence>
<evidence type="ECO:0000313" key="2">
    <source>
        <dbReference type="EMBL" id="WAA13624.1"/>
    </source>
</evidence>
<dbReference type="KEGG" id="fhl:OE105_05850"/>
<feature type="coiled-coil region" evidence="1">
    <location>
        <begin position="22"/>
        <end position="49"/>
    </location>
</feature>
<sequence>MKILTKVTVKQVLTETSKKELFISFSNRKAQLKKELEQLQFEWKRVEKARKYPDPTLRQRFEKEMDTRLEKIKLLDFQMEQLDVLPIGSELKEDELQGLVEVKVGDDWNKIRFERSIIVKDGIVIDIQ</sequence>
<gene>
    <name evidence="2" type="ORF">OE105_05850</name>
</gene>
<dbReference type="Gene3D" id="6.10.140.1110">
    <property type="match status" value="1"/>
</dbReference>
<dbReference type="InterPro" id="IPR021297">
    <property type="entry name" value="YlqD"/>
</dbReference>
<dbReference type="RefSeq" id="WP_275421810.1">
    <property type="nucleotide sequence ID" value="NZ_CP106877.1"/>
</dbReference>
<dbReference type="Pfam" id="PF11068">
    <property type="entry name" value="YlqD"/>
    <property type="match status" value="1"/>
</dbReference>
<dbReference type="AlphaFoldDB" id="A0A9E8M1P4"/>
<reference evidence="2" key="1">
    <citation type="submission" date="2022-09" db="EMBL/GenBank/DDBJ databases">
        <title>Complete Genomes of Fervidibacillus albus and Fervidibacillus halotolerans isolated from tidal flat sediments.</title>
        <authorList>
            <person name="Kwon K.K."/>
            <person name="Yang S.-H."/>
            <person name="Park M.J."/>
            <person name="Oh H.-M."/>
        </authorList>
    </citation>
    <scope>NUCLEOTIDE SEQUENCE</scope>
    <source>
        <strain evidence="2">MEBiC13594</strain>
    </source>
</reference>
<accession>A0A9E8M1P4</accession>
<organism evidence="2 3">
    <name type="scientific">Fervidibacillus halotolerans</name>
    <dbReference type="NCBI Taxonomy" id="2980027"/>
    <lineage>
        <taxon>Bacteria</taxon>
        <taxon>Bacillati</taxon>
        <taxon>Bacillota</taxon>
        <taxon>Bacilli</taxon>
        <taxon>Bacillales</taxon>
        <taxon>Bacillaceae</taxon>
        <taxon>Fervidibacillus</taxon>
    </lineage>
</organism>
<dbReference type="EMBL" id="CP106877">
    <property type="protein sequence ID" value="WAA13624.1"/>
    <property type="molecule type" value="Genomic_DNA"/>
</dbReference>
<proteinExistence type="predicted"/>